<sequence>MSFKLKVNAYRRKIMRGLTGNIGKGSLDNIKENETISIKRVLVNRPNQRLGNTLLMTPLIQEIVKNYPNAEIDLFVKGKVSPIVFENYPQVKQIIELPKKPFKELIAYLNVWLKIRKHKYDLVINVDKQSSSGRLSTSFAQSKYKLFGDEFLSDTNQENQLHQAQYPVYQFRKFLELFDKIERTEAIPSLNIQLSAKEIEDGKKLLNEIVKDPTKKTLAFFTFATGTKCYDVVWWDEFYAMFYPKYEEEYNLIEILPVENISMLSHKLPEFYSKDVREIAAVMYNCELLIAADSGMMHLSCAAPVKTIGLFKSEGFLERYKPYGEGNAVVIAKDDNQAGVFAKMEELL</sequence>
<dbReference type="Pfam" id="PF01075">
    <property type="entry name" value="Glyco_transf_9"/>
    <property type="match status" value="1"/>
</dbReference>
<dbReference type="OrthoDB" id="9797795at2"/>
<dbReference type="EMBL" id="FOUZ01000003">
    <property type="protein sequence ID" value="SFM83989.1"/>
    <property type="molecule type" value="Genomic_DNA"/>
</dbReference>
<dbReference type="PANTHER" id="PTHR30160:SF7">
    <property type="entry name" value="ADP-HEPTOSE--LPS HEPTOSYLTRANSFERASE 2"/>
    <property type="match status" value="1"/>
</dbReference>
<dbReference type="AlphaFoldDB" id="A0A1I4U4Z6"/>
<evidence type="ECO:0000256" key="1">
    <source>
        <dbReference type="ARBA" id="ARBA00022676"/>
    </source>
</evidence>
<name>A0A1I4U4Z6_9FLAO</name>
<keyword evidence="4" id="KW-1185">Reference proteome</keyword>
<dbReference type="STRING" id="684065.SAMN05421738_10377"/>
<evidence type="ECO:0000313" key="3">
    <source>
        <dbReference type="EMBL" id="SFM83989.1"/>
    </source>
</evidence>
<keyword evidence="1" id="KW-0328">Glycosyltransferase</keyword>
<dbReference type="Proteomes" id="UP000199149">
    <property type="component" value="Unassembled WGS sequence"/>
</dbReference>
<gene>
    <name evidence="3" type="ORF">SAMN05421738_10377</name>
</gene>
<dbReference type="PANTHER" id="PTHR30160">
    <property type="entry name" value="TETRAACYLDISACCHARIDE 4'-KINASE-RELATED"/>
    <property type="match status" value="1"/>
</dbReference>
<protein>
    <submittedName>
        <fullName evidence="3">ADP-heptose:LPS heptosyltransferase</fullName>
    </submittedName>
</protein>
<accession>A0A1I4U4Z6</accession>
<keyword evidence="2 3" id="KW-0808">Transferase</keyword>
<proteinExistence type="predicted"/>
<dbReference type="InterPro" id="IPR002201">
    <property type="entry name" value="Glyco_trans_9"/>
</dbReference>
<dbReference type="SUPFAM" id="SSF53756">
    <property type="entry name" value="UDP-Glycosyltransferase/glycogen phosphorylase"/>
    <property type="match status" value="1"/>
</dbReference>
<dbReference type="RefSeq" id="WP_092906618.1">
    <property type="nucleotide sequence ID" value="NZ_FOUZ01000003.1"/>
</dbReference>
<dbReference type="Gene3D" id="3.40.50.2000">
    <property type="entry name" value="Glycogen Phosphorylase B"/>
    <property type="match status" value="2"/>
</dbReference>
<evidence type="ECO:0000256" key="2">
    <source>
        <dbReference type="ARBA" id="ARBA00022679"/>
    </source>
</evidence>
<dbReference type="GO" id="GO:0005829">
    <property type="term" value="C:cytosol"/>
    <property type="evidence" value="ECO:0007669"/>
    <property type="project" value="TreeGrafter"/>
</dbReference>
<dbReference type="CDD" id="cd03789">
    <property type="entry name" value="GT9_LPS_heptosyltransferase"/>
    <property type="match status" value="1"/>
</dbReference>
<dbReference type="GO" id="GO:0008713">
    <property type="term" value="F:ADP-heptose-lipopolysaccharide heptosyltransferase activity"/>
    <property type="evidence" value="ECO:0007669"/>
    <property type="project" value="TreeGrafter"/>
</dbReference>
<evidence type="ECO:0000313" key="4">
    <source>
        <dbReference type="Proteomes" id="UP000199149"/>
    </source>
</evidence>
<organism evidence="3 4">
    <name type="scientific">Algoriella xinjiangensis</name>
    <dbReference type="NCBI Taxonomy" id="684065"/>
    <lineage>
        <taxon>Bacteria</taxon>
        <taxon>Pseudomonadati</taxon>
        <taxon>Bacteroidota</taxon>
        <taxon>Flavobacteriia</taxon>
        <taxon>Flavobacteriales</taxon>
        <taxon>Weeksellaceae</taxon>
        <taxon>Algoriella</taxon>
    </lineage>
</organism>
<dbReference type="InterPro" id="IPR051199">
    <property type="entry name" value="LPS_LOS_Heptosyltrfase"/>
</dbReference>
<dbReference type="GO" id="GO:0009244">
    <property type="term" value="P:lipopolysaccharide core region biosynthetic process"/>
    <property type="evidence" value="ECO:0007669"/>
    <property type="project" value="TreeGrafter"/>
</dbReference>
<reference evidence="4" key="1">
    <citation type="submission" date="2016-10" db="EMBL/GenBank/DDBJ databases">
        <authorList>
            <person name="Varghese N."/>
            <person name="Submissions S."/>
        </authorList>
    </citation>
    <scope>NUCLEOTIDE SEQUENCE [LARGE SCALE GENOMIC DNA]</scope>
    <source>
        <strain evidence="4">XJ109</strain>
    </source>
</reference>